<dbReference type="PANTHER" id="PTHR30136">
    <property type="entry name" value="HELIX-TURN-HELIX TRANSCRIPTIONAL REGULATOR, ICLR FAMILY"/>
    <property type="match status" value="1"/>
</dbReference>
<dbReference type="InterPro" id="IPR036388">
    <property type="entry name" value="WH-like_DNA-bd_sf"/>
</dbReference>
<dbReference type="PANTHER" id="PTHR30136:SF24">
    <property type="entry name" value="HTH-TYPE TRANSCRIPTIONAL REPRESSOR ALLR"/>
    <property type="match status" value="1"/>
</dbReference>
<keyword evidence="3" id="KW-0804">Transcription</keyword>
<dbReference type="Pfam" id="PF09339">
    <property type="entry name" value="HTH_IclR"/>
    <property type="match status" value="1"/>
</dbReference>
<dbReference type="PROSITE" id="PS51077">
    <property type="entry name" value="HTH_ICLR"/>
    <property type="match status" value="1"/>
</dbReference>
<name>A0A372G3A4_9ACTN</name>
<dbReference type="Gene3D" id="1.10.10.10">
    <property type="entry name" value="Winged helix-like DNA-binding domain superfamily/Winged helix DNA-binding domain"/>
    <property type="match status" value="1"/>
</dbReference>
<dbReference type="SUPFAM" id="SSF46785">
    <property type="entry name" value="Winged helix' DNA-binding domain"/>
    <property type="match status" value="1"/>
</dbReference>
<accession>A0A372G3A4</accession>
<dbReference type="InterPro" id="IPR036390">
    <property type="entry name" value="WH_DNA-bd_sf"/>
</dbReference>
<evidence type="ECO:0000256" key="3">
    <source>
        <dbReference type="ARBA" id="ARBA00023163"/>
    </source>
</evidence>
<dbReference type="InterPro" id="IPR014757">
    <property type="entry name" value="Tscrpt_reg_IclR_C"/>
</dbReference>
<keyword evidence="7" id="KW-1185">Reference proteome</keyword>
<feature type="domain" description="HTH iclR-type" evidence="4">
    <location>
        <begin position="10"/>
        <end position="72"/>
    </location>
</feature>
<evidence type="ECO:0000313" key="7">
    <source>
        <dbReference type="Proteomes" id="UP000262621"/>
    </source>
</evidence>
<gene>
    <name evidence="6" type="ORF">D0Q02_05690</name>
</gene>
<comment type="caution">
    <text evidence="6">The sequence shown here is derived from an EMBL/GenBank/DDBJ whole genome shotgun (WGS) entry which is preliminary data.</text>
</comment>
<reference evidence="6 7" key="1">
    <citation type="submission" date="2018-08" db="EMBL/GenBank/DDBJ databases">
        <title>Verrucosispora craniellae sp. nov., isolated from a marine sponge in the South China Sea.</title>
        <authorList>
            <person name="Li L."/>
            <person name="Lin H.W."/>
        </authorList>
    </citation>
    <scope>NUCLEOTIDE SEQUENCE [LARGE SCALE GENOMIC DNA]</scope>
    <source>
        <strain evidence="6 7">LHW63014</strain>
    </source>
</reference>
<keyword evidence="2" id="KW-0238">DNA-binding</keyword>
<protein>
    <submittedName>
        <fullName evidence="6">IclR family transcriptional regulator</fullName>
    </submittedName>
</protein>
<dbReference type="Proteomes" id="UP000262621">
    <property type="component" value="Unassembled WGS sequence"/>
</dbReference>
<dbReference type="PROSITE" id="PS51078">
    <property type="entry name" value="ICLR_ED"/>
    <property type="match status" value="1"/>
</dbReference>
<dbReference type="SUPFAM" id="SSF55781">
    <property type="entry name" value="GAF domain-like"/>
    <property type="match status" value="1"/>
</dbReference>
<dbReference type="GO" id="GO:0003677">
    <property type="term" value="F:DNA binding"/>
    <property type="evidence" value="ECO:0007669"/>
    <property type="project" value="UniProtKB-KW"/>
</dbReference>
<evidence type="ECO:0000313" key="6">
    <source>
        <dbReference type="EMBL" id="RFS47482.1"/>
    </source>
</evidence>
<dbReference type="InterPro" id="IPR050707">
    <property type="entry name" value="HTH_MetabolicPath_Reg"/>
</dbReference>
<dbReference type="Pfam" id="PF01614">
    <property type="entry name" value="IclR_C"/>
    <property type="match status" value="1"/>
</dbReference>
<sequence length="267" mass="28903">MEVAMAPSEAGLVRRTIWLLRAVAAHPEGVGLSEVAREAGIPKATCYRVLTVLERESWLTLDPITRRYRVSLGLLSIVGGLLDGGGAYGHMREVLRNLAEETRETAGFDVLLPPKVMVVAQVPGPSLIGQTLKPVPRTQPVWATSTGKVLLAALSAESVREDFTEEFAEHAPPEVGDLESFVASLDAVRERGFAFAYDELEVGAASVAAPVRLRGTTPYAVWIGGPTYRITRERIDTMAESVIKAARQLTDLLSNADIDIPSAFARR</sequence>
<dbReference type="Gene3D" id="3.30.450.40">
    <property type="match status" value="1"/>
</dbReference>
<dbReference type="GO" id="GO:0003700">
    <property type="term" value="F:DNA-binding transcription factor activity"/>
    <property type="evidence" value="ECO:0007669"/>
    <property type="project" value="TreeGrafter"/>
</dbReference>
<dbReference type="InterPro" id="IPR005471">
    <property type="entry name" value="Tscrpt_reg_IclR_N"/>
</dbReference>
<dbReference type="InterPro" id="IPR029016">
    <property type="entry name" value="GAF-like_dom_sf"/>
</dbReference>
<dbReference type="AlphaFoldDB" id="A0A372G3A4"/>
<evidence type="ECO:0000256" key="1">
    <source>
        <dbReference type="ARBA" id="ARBA00023015"/>
    </source>
</evidence>
<keyword evidence="1" id="KW-0805">Transcription regulation</keyword>
<evidence type="ECO:0000256" key="2">
    <source>
        <dbReference type="ARBA" id="ARBA00023125"/>
    </source>
</evidence>
<proteinExistence type="predicted"/>
<evidence type="ECO:0000259" key="4">
    <source>
        <dbReference type="PROSITE" id="PS51077"/>
    </source>
</evidence>
<dbReference type="SMART" id="SM00346">
    <property type="entry name" value="HTH_ICLR"/>
    <property type="match status" value="1"/>
</dbReference>
<dbReference type="EMBL" id="QVFU01000003">
    <property type="protein sequence ID" value="RFS47482.1"/>
    <property type="molecule type" value="Genomic_DNA"/>
</dbReference>
<evidence type="ECO:0000259" key="5">
    <source>
        <dbReference type="PROSITE" id="PS51078"/>
    </source>
</evidence>
<organism evidence="6 7">
    <name type="scientific">Micromonospora craniellae</name>
    <dbReference type="NCBI Taxonomy" id="2294034"/>
    <lineage>
        <taxon>Bacteria</taxon>
        <taxon>Bacillati</taxon>
        <taxon>Actinomycetota</taxon>
        <taxon>Actinomycetes</taxon>
        <taxon>Micromonosporales</taxon>
        <taxon>Micromonosporaceae</taxon>
        <taxon>Micromonospora</taxon>
    </lineage>
</organism>
<feature type="domain" description="IclR-ED" evidence="5">
    <location>
        <begin position="73"/>
        <end position="255"/>
    </location>
</feature>
<dbReference type="GO" id="GO:0045892">
    <property type="term" value="P:negative regulation of DNA-templated transcription"/>
    <property type="evidence" value="ECO:0007669"/>
    <property type="project" value="TreeGrafter"/>
</dbReference>